<dbReference type="PROSITE" id="PS51257">
    <property type="entry name" value="PROKAR_LIPOPROTEIN"/>
    <property type="match status" value="1"/>
</dbReference>
<proteinExistence type="inferred from homology"/>
<dbReference type="GO" id="GO:0046872">
    <property type="term" value="F:metal ion binding"/>
    <property type="evidence" value="ECO:0007669"/>
    <property type="project" value="UniProtKB-KW"/>
</dbReference>
<organism evidence="8 9">
    <name type="scientific">Nitrincola tapanii</name>
    <dbReference type="NCBI Taxonomy" id="1708751"/>
    <lineage>
        <taxon>Bacteria</taxon>
        <taxon>Pseudomonadati</taxon>
        <taxon>Pseudomonadota</taxon>
        <taxon>Gammaproteobacteria</taxon>
        <taxon>Oceanospirillales</taxon>
        <taxon>Oceanospirillaceae</taxon>
        <taxon>Nitrincola</taxon>
    </lineage>
</organism>
<dbReference type="Proteomes" id="UP000325302">
    <property type="component" value="Unassembled WGS sequence"/>
</dbReference>
<dbReference type="RefSeq" id="WP_149389534.1">
    <property type="nucleotide sequence ID" value="NZ_SMRS01000001.1"/>
</dbReference>
<evidence type="ECO:0000313" key="9">
    <source>
        <dbReference type="Proteomes" id="UP000325302"/>
    </source>
</evidence>
<comment type="similarity">
    <text evidence="6">Belongs to the peptidase M48 family.</text>
</comment>
<dbReference type="InterPro" id="IPR051156">
    <property type="entry name" value="Mito/Outer_Membr_Metalloprot"/>
</dbReference>
<dbReference type="PANTHER" id="PTHR22726">
    <property type="entry name" value="METALLOENDOPEPTIDASE OMA1"/>
    <property type="match status" value="1"/>
</dbReference>
<dbReference type="GO" id="GO:0004222">
    <property type="term" value="F:metalloendopeptidase activity"/>
    <property type="evidence" value="ECO:0007669"/>
    <property type="project" value="InterPro"/>
</dbReference>
<accession>A0A5A9W757</accession>
<comment type="caution">
    <text evidence="8">The sequence shown here is derived from an EMBL/GenBank/DDBJ whole genome shotgun (WGS) entry which is preliminary data.</text>
</comment>
<dbReference type="OrthoDB" id="9810445at2"/>
<dbReference type="Gene3D" id="3.30.2010.10">
    <property type="entry name" value="Metalloproteases ('zincins'), catalytic domain"/>
    <property type="match status" value="1"/>
</dbReference>
<keyword evidence="5 6" id="KW-0482">Metalloprotease</keyword>
<evidence type="ECO:0000313" key="8">
    <source>
        <dbReference type="EMBL" id="KAA0876284.1"/>
    </source>
</evidence>
<evidence type="ECO:0000256" key="5">
    <source>
        <dbReference type="ARBA" id="ARBA00023049"/>
    </source>
</evidence>
<name>A0A5A9W757_9GAMM</name>
<feature type="domain" description="Peptidase M48" evidence="7">
    <location>
        <begin position="90"/>
        <end position="277"/>
    </location>
</feature>
<dbReference type="InterPro" id="IPR001915">
    <property type="entry name" value="Peptidase_M48"/>
</dbReference>
<dbReference type="GO" id="GO:0016020">
    <property type="term" value="C:membrane"/>
    <property type="evidence" value="ECO:0007669"/>
    <property type="project" value="TreeGrafter"/>
</dbReference>
<evidence type="ECO:0000256" key="1">
    <source>
        <dbReference type="ARBA" id="ARBA00022670"/>
    </source>
</evidence>
<dbReference type="EMBL" id="SMRS01000001">
    <property type="protein sequence ID" value="KAA0876284.1"/>
    <property type="molecule type" value="Genomic_DNA"/>
</dbReference>
<dbReference type="GO" id="GO:0051603">
    <property type="term" value="P:proteolysis involved in protein catabolic process"/>
    <property type="evidence" value="ECO:0007669"/>
    <property type="project" value="TreeGrafter"/>
</dbReference>
<reference evidence="8 9" key="1">
    <citation type="submission" date="2019-03" db="EMBL/GenBank/DDBJ databases">
        <title>Nitrincola sp. nov. isolated from an Indian soda lake.</title>
        <authorList>
            <person name="Joshi A."/>
            <person name="Thite S.V."/>
            <person name="Joseph N."/>
            <person name="Dhotre D."/>
            <person name="Moorthy M."/>
            <person name="Shouche Y.S."/>
        </authorList>
    </citation>
    <scope>NUCLEOTIDE SEQUENCE [LARGE SCALE GENOMIC DNA]</scope>
    <source>
        <strain evidence="8 9">MEB193</strain>
    </source>
</reference>
<sequence length="301" mass="32692">MDRRNFLKSGAYLALAGTATQLLSGCQTLGELASIADPYLTDDGRTILNILVSAGDAFTTLDPEQEYYLGRSVAANLFSQYKPWNNAAANEYINLVGKCVASASIRPETFGGYHFQILDSNELNAFSAPGGLILITRGMLRCCKNEDEVAAVLAHEVGHTSHQHGVRSIQNSRITSLATLIGTEALKREGNENILKLVNVFEDSLQDVTNTLVSNGYSRSNEKEADLAASEILVKVGYDPHALISLLETMDTRLRPGASDFAKTHPSPSSRIEDLASVITTKSTHISAARQRRFSQAMRSV</sequence>
<dbReference type="AlphaFoldDB" id="A0A5A9W757"/>
<dbReference type="Pfam" id="PF01435">
    <property type="entry name" value="Peptidase_M48"/>
    <property type="match status" value="1"/>
</dbReference>
<keyword evidence="3 6" id="KW-0378">Hydrolase</keyword>
<protein>
    <submittedName>
        <fullName evidence="8">Peptidase M48</fullName>
    </submittedName>
</protein>
<comment type="cofactor">
    <cofactor evidence="6">
        <name>Zn(2+)</name>
        <dbReference type="ChEBI" id="CHEBI:29105"/>
    </cofactor>
    <text evidence="6">Binds 1 zinc ion per subunit.</text>
</comment>
<gene>
    <name evidence="8" type="ORF">E1H14_00685</name>
</gene>
<keyword evidence="4 6" id="KW-0862">Zinc</keyword>
<evidence type="ECO:0000256" key="4">
    <source>
        <dbReference type="ARBA" id="ARBA00022833"/>
    </source>
</evidence>
<keyword evidence="2" id="KW-0479">Metal-binding</keyword>
<evidence type="ECO:0000259" key="7">
    <source>
        <dbReference type="Pfam" id="PF01435"/>
    </source>
</evidence>
<evidence type="ECO:0000256" key="2">
    <source>
        <dbReference type="ARBA" id="ARBA00022723"/>
    </source>
</evidence>
<dbReference type="PANTHER" id="PTHR22726:SF1">
    <property type="entry name" value="METALLOENDOPEPTIDASE OMA1, MITOCHONDRIAL"/>
    <property type="match status" value="1"/>
</dbReference>
<evidence type="ECO:0000256" key="3">
    <source>
        <dbReference type="ARBA" id="ARBA00022801"/>
    </source>
</evidence>
<keyword evidence="9" id="KW-1185">Reference proteome</keyword>
<evidence type="ECO:0000256" key="6">
    <source>
        <dbReference type="RuleBase" id="RU003983"/>
    </source>
</evidence>
<keyword evidence="1 6" id="KW-0645">Protease</keyword>